<name>A0ABM6WE28_9BACT</name>
<dbReference type="Proteomes" id="UP000246099">
    <property type="component" value="Chromosome"/>
</dbReference>
<organism evidence="1 2">
    <name type="scientific">Chitinophaga alhagiae</name>
    <dbReference type="NCBI Taxonomy" id="2203219"/>
    <lineage>
        <taxon>Bacteria</taxon>
        <taxon>Pseudomonadati</taxon>
        <taxon>Bacteroidota</taxon>
        <taxon>Chitinophagia</taxon>
        <taxon>Chitinophagales</taxon>
        <taxon>Chitinophagaceae</taxon>
        <taxon>Chitinophaga</taxon>
    </lineage>
</organism>
<evidence type="ECO:0000313" key="2">
    <source>
        <dbReference type="Proteomes" id="UP000246099"/>
    </source>
</evidence>
<sequence>MLAVNPRSRRKLPESLLPVGLSDAPFCGDQQFKIMKQVYAVAKFVAAFSLTWGELRQRLG</sequence>
<protein>
    <submittedName>
        <fullName evidence="1">Uncharacterized protein</fullName>
    </submittedName>
</protein>
<keyword evidence="2" id="KW-1185">Reference proteome</keyword>
<proteinExistence type="predicted"/>
<dbReference type="EMBL" id="CP029600">
    <property type="protein sequence ID" value="AWO02079.1"/>
    <property type="molecule type" value="Genomic_DNA"/>
</dbReference>
<evidence type="ECO:0000313" key="1">
    <source>
        <dbReference type="EMBL" id="AWO02079.1"/>
    </source>
</evidence>
<accession>A0ABM6WE28</accession>
<gene>
    <name evidence="1" type="ORF">DLD77_10415</name>
</gene>
<reference evidence="1 2" key="1">
    <citation type="submission" date="2018-05" db="EMBL/GenBank/DDBJ databases">
        <title>Chitinophaga sp. nov., isolated from rhizosphere soil of Alhagi.</title>
        <authorList>
            <person name="Liu Y."/>
        </authorList>
    </citation>
    <scope>NUCLEOTIDE SEQUENCE [LARGE SCALE GENOMIC DNA]</scope>
    <source>
        <strain evidence="1 2">T22</strain>
    </source>
</reference>